<keyword evidence="3 4" id="KW-0408">Iron</keyword>
<feature type="domain" description="Cytochrome c" evidence="6">
    <location>
        <begin position="171"/>
        <end position="281"/>
    </location>
</feature>
<evidence type="ECO:0000256" key="4">
    <source>
        <dbReference type="PROSITE-ProRule" id="PRU00433"/>
    </source>
</evidence>
<dbReference type="InterPro" id="IPR009056">
    <property type="entry name" value="Cyt_c-like_dom"/>
</dbReference>
<evidence type="ECO:0000256" key="3">
    <source>
        <dbReference type="ARBA" id="ARBA00023004"/>
    </source>
</evidence>
<dbReference type="Gene3D" id="1.10.760.10">
    <property type="entry name" value="Cytochrome c-like domain"/>
    <property type="match status" value="2"/>
</dbReference>
<keyword evidence="1 4" id="KW-0349">Heme</keyword>
<name>A0ABV7L3E3_9PROT</name>
<dbReference type="PROSITE" id="PS51007">
    <property type="entry name" value="CYTC"/>
    <property type="match status" value="2"/>
</dbReference>
<dbReference type="EMBL" id="JBHRTR010000029">
    <property type="protein sequence ID" value="MFC3229034.1"/>
    <property type="molecule type" value="Genomic_DNA"/>
</dbReference>
<dbReference type="Pfam" id="PF00034">
    <property type="entry name" value="Cytochrom_C"/>
    <property type="match status" value="2"/>
</dbReference>
<evidence type="ECO:0000256" key="2">
    <source>
        <dbReference type="ARBA" id="ARBA00022723"/>
    </source>
</evidence>
<feature type="domain" description="Cytochrome c" evidence="6">
    <location>
        <begin position="27"/>
        <end position="138"/>
    </location>
</feature>
<keyword evidence="5" id="KW-0732">Signal</keyword>
<keyword evidence="2 4" id="KW-0479">Metal-binding</keyword>
<protein>
    <submittedName>
        <fullName evidence="7">C-type cytochrome</fullName>
    </submittedName>
</protein>
<comment type="caution">
    <text evidence="7">The sequence shown here is derived from an EMBL/GenBank/DDBJ whole genome shotgun (WGS) entry which is preliminary data.</text>
</comment>
<feature type="signal peptide" evidence="5">
    <location>
        <begin position="1"/>
        <end position="24"/>
    </location>
</feature>
<accession>A0ABV7L3E3</accession>
<evidence type="ECO:0000259" key="6">
    <source>
        <dbReference type="PROSITE" id="PS51007"/>
    </source>
</evidence>
<feature type="chain" id="PRO_5045376805" evidence="5">
    <location>
        <begin position="25"/>
        <end position="284"/>
    </location>
</feature>
<gene>
    <name evidence="7" type="ORF">ACFOGJ_17445</name>
</gene>
<evidence type="ECO:0000313" key="8">
    <source>
        <dbReference type="Proteomes" id="UP001595528"/>
    </source>
</evidence>
<dbReference type="Proteomes" id="UP001595528">
    <property type="component" value="Unassembled WGS sequence"/>
</dbReference>
<dbReference type="SUPFAM" id="SSF46626">
    <property type="entry name" value="Cytochrome c"/>
    <property type="match status" value="2"/>
</dbReference>
<reference evidence="8" key="1">
    <citation type="journal article" date="2019" name="Int. J. Syst. Evol. Microbiol.">
        <title>The Global Catalogue of Microorganisms (GCM) 10K type strain sequencing project: providing services to taxonomists for standard genome sequencing and annotation.</title>
        <authorList>
            <consortium name="The Broad Institute Genomics Platform"/>
            <consortium name="The Broad Institute Genome Sequencing Center for Infectious Disease"/>
            <person name="Wu L."/>
            <person name="Ma J."/>
        </authorList>
    </citation>
    <scope>NUCLEOTIDE SEQUENCE [LARGE SCALE GENOMIC DNA]</scope>
    <source>
        <strain evidence="8">KCTC 42964</strain>
    </source>
</reference>
<evidence type="ECO:0000313" key="7">
    <source>
        <dbReference type="EMBL" id="MFC3229034.1"/>
    </source>
</evidence>
<dbReference type="PANTHER" id="PTHR35008">
    <property type="entry name" value="BLL4482 PROTEIN-RELATED"/>
    <property type="match status" value="1"/>
</dbReference>
<dbReference type="RefSeq" id="WP_379902821.1">
    <property type="nucleotide sequence ID" value="NZ_JBHRTR010000029.1"/>
</dbReference>
<evidence type="ECO:0000256" key="1">
    <source>
        <dbReference type="ARBA" id="ARBA00022617"/>
    </source>
</evidence>
<organism evidence="7 8">
    <name type="scientific">Marinibaculum pumilum</name>
    <dbReference type="NCBI Taxonomy" id="1766165"/>
    <lineage>
        <taxon>Bacteria</taxon>
        <taxon>Pseudomonadati</taxon>
        <taxon>Pseudomonadota</taxon>
        <taxon>Alphaproteobacteria</taxon>
        <taxon>Rhodospirillales</taxon>
        <taxon>Rhodospirillaceae</taxon>
        <taxon>Marinibaculum</taxon>
    </lineage>
</organism>
<keyword evidence="8" id="KW-1185">Reference proteome</keyword>
<dbReference type="InterPro" id="IPR036909">
    <property type="entry name" value="Cyt_c-like_dom_sf"/>
</dbReference>
<evidence type="ECO:0000256" key="5">
    <source>
        <dbReference type="SAM" id="SignalP"/>
    </source>
</evidence>
<dbReference type="InterPro" id="IPR051459">
    <property type="entry name" value="Cytochrome_c-type_DH"/>
</dbReference>
<sequence length="284" mass="29471">MDTPFRLAAAAAAAMILSVTCAAAAEDPVARGDYLVNGIMGCGNCHTPQGPGGPDMTRFLAGGMAMDEPVLGKVHVPNITQDRDTGIGAWSDAEIATAIRDGLRPDGSLIGPPMPSPLYRGISDTDLAAIIAYLRTVPALANAVPKSSYAIPLPPAYGPPVETVAEVPRDDVLAYGAYLAGPLGHCVECHTPMAAGGHPDFQGRLGAGGREFHGPWGTSVSSNITPAGPVADYSDAELKAAITTGMRPDGSRMMPPMGYGYYARMTNADLDALVAWIRTLPARE</sequence>
<proteinExistence type="predicted"/>
<dbReference type="PANTHER" id="PTHR35008:SF8">
    <property type="entry name" value="ALCOHOL DEHYDROGENASE CYTOCHROME C SUBUNIT"/>
    <property type="match status" value="1"/>
</dbReference>